<gene>
    <name evidence="2" type="ORF">DF185_13380</name>
</gene>
<dbReference type="InterPro" id="IPR000326">
    <property type="entry name" value="PAP2/HPO"/>
</dbReference>
<dbReference type="OrthoDB" id="9773582at2"/>
<evidence type="ECO:0000313" key="3">
    <source>
        <dbReference type="Proteomes" id="UP000248079"/>
    </source>
</evidence>
<evidence type="ECO:0000313" key="2">
    <source>
        <dbReference type="EMBL" id="PXY00884.1"/>
    </source>
</evidence>
<dbReference type="PANTHER" id="PTHR14969:SF13">
    <property type="entry name" value="AT30094P"/>
    <property type="match status" value="1"/>
</dbReference>
<dbReference type="Pfam" id="PF01569">
    <property type="entry name" value="PAP2"/>
    <property type="match status" value="1"/>
</dbReference>
<organism evidence="2 3">
    <name type="scientific">Marinifilum breve</name>
    <dbReference type="NCBI Taxonomy" id="2184082"/>
    <lineage>
        <taxon>Bacteria</taxon>
        <taxon>Pseudomonadati</taxon>
        <taxon>Bacteroidota</taxon>
        <taxon>Bacteroidia</taxon>
        <taxon>Marinilabiliales</taxon>
        <taxon>Marinifilaceae</taxon>
    </lineage>
</organism>
<dbReference type="AlphaFoldDB" id="A0A2V4AA84"/>
<sequence length="257" mass="29133">MVIKFYVTMTQTKKIISLLTTILLLFSHFSFSQFVKNPPIPKESYSYNENNNKLALHIAGGVIATGLLLEYSGIFDKKEFQDDVLRQFPNVKTSIDDYFQYTPIAIGLGLNAFGIRGEHKFTHQIKRLAFAEAICNATVFTIKSQTKHVRPDGSAKNSFPSGHTAQAFCAAAFLDREYGKQYPWLRWLGYGMATTTGVCRILKNRHWASDVVLGAGIGYLSVDLSYRLFDRWEKNKNLQITPMVGNKTYGLNIVYKF</sequence>
<dbReference type="PANTHER" id="PTHR14969">
    <property type="entry name" value="SPHINGOSINE-1-PHOSPHATE PHOSPHOHYDROLASE"/>
    <property type="match status" value="1"/>
</dbReference>
<dbReference type="SUPFAM" id="SSF48317">
    <property type="entry name" value="Acid phosphatase/Vanadium-dependent haloperoxidase"/>
    <property type="match status" value="1"/>
</dbReference>
<reference evidence="2 3" key="1">
    <citation type="submission" date="2018-05" db="EMBL/GenBank/DDBJ databases">
        <title>Marinifilum breve JC075T sp. nov., a marine bacterium isolated from Yongle Blue Hole in the South China Sea.</title>
        <authorList>
            <person name="Fu T."/>
        </authorList>
    </citation>
    <scope>NUCLEOTIDE SEQUENCE [LARGE SCALE GENOMIC DNA]</scope>
    <source>
        <strain evidence="2 3">JC075</strain>
    </source>
</reference>
<keyword evidence="3" id="KW-1185">Reference proteome</keyword>
<evidence type="ECO:0000259" key="1">
    <source>
        <dbReference type="SMART" id="SM00014"/>
    </source>
</evidence>
<protein>
    <submittedName>
        <fullName evidence="2">Phospholipid phosphatase</fullName>
    </submittedName>
</protein>
<dbReference type="Proteomes" id="UP000248079">
    <property type="component" value="Unassembled WGS sequence"/>
</dbReference>
<dbReference type="SMART" id="SM00014">
    <property type="entry name" value="acidPPc"/>
    <property type="match status" value="1"/>
</dbReference>
<feature type="domain" description="Phosphatidic acid phosphatase type 2/haloperoxidase" evidence="1">
    <location>
        <begin position="125"/>
        <end position="226"/>
    </location>
</feature>
<name>A0A2V4AA84_9BACT</name>
<dbReference type="EMBL" id="QFLI01000005">
    <property type="protein sequence ID" value="PXY00884.1"/>
    <property type="molecule type" value="Genomic_DNA"/>
</dbReference>
<proteinExistence type="predicted"/>
<dbReference type="Gene3D" id="1.20.144.10">
    <property type="entry name" value="Phosphatidic acid phosphatase type 2/haloperoxidase"/>
    <property type="match status" value="1"/>
</dbReference>
<accession>A0A2V4AA84</accession>
<dbReference type="InterPro" id="IPR036938">
    <property type="entry name" value="PAP2/HPO_sf"/>
</dbReference>
<dbReference type="CDD" id="cd03394">
    <property type="entry name" value="PAP2_like_5"/>
    <property type="match status" value="1"/>
</dbReference>
<comment type="caution">
    <text evidence="2">The sequence shown here is derived from an EMBL/GenBank/DDBJ whole genome shotgun (WGS) entry which is preliminary data.</text>
</comment>